<dbReference type="InterPro" id="IPR050559">
    <property type="entry name" value="P-Pant_transferase_sf"/>
</dbReference>
<dbReference type="EMBL" id="BHXQ01000005">
    <property type="protein sequence ID" value="GCC52700.1"/>
    <property type="molecule type" value="Genomic_DNA"/>
</dbReference>
<dbReference type="SUPFAM" id="SSF56214">
    <property type="entry name" value="4'-phosphopantetheinyl transferase"/>
    <property type="match status" value="2"/>
</dbReference>
<dbReference type="PANTHER" id="PTHR12215:SF10">
    <property type="entry name" value="L-AMINOADIPATE-SEMIALDEHYDE DEHYDROGENASE-PHOSPHOPANTETHEINYL TRANSFERASE"/>
    <property type="match status" value="1"/>
</dbReference>
<protein>
    <recommendedName>
        <fullName evidence="3">4'-phosphopantetheinyl transferase domain-containing protein</fullName>
    </recommendedName>
</protein>
<dbReference type="GO" id="GO:0005829">
    <property type="term" value="C:cytosol"/>
    <property type="evidence" value="ECO:0007669"/>
    <property type="project" value="TreeGrafter"/>
</dbReference>
<dbReference type="InterPro" id="IPR008278">
    <property type="entry name" value="4-PPantetheinyl_Trfase_dom"/>
</dbReference>
<comment type="caution">
    <text evidence="4">The sequence shown here is derived from an EMBL/GenBank/DDBJ whole genome shotgun (WGS) entry which is preliminary data.</text>
</comment>
<evidence type="ECO:0000256" key="2">
    <source>
        <dbReference type="ARBA" id="ARBA00022679"/>
    </source>
</evidence>
<dbReference type="GO" id="GO:0000287">
    <property type="term" value="F:magnesium ion binding"/>
    <property type="evidence" value="ECO:0007669"/>
    <property type="project" value="InterPro"/>
</dbReference>
<accession>A0A401UCU9</accession>
<sequence>MQVIIASLTDFTEHSLLSVQARRKTKVLTSRHRHIFWKDKLRTEVGILLTEIMLLNMGIHENELNTLTRNTYGKPFLPGATIDFNISHSGDLVAAVCSPFKHVGIDLEQNRTIDISAYESIFHPNEWFLLNSTNSERIFFEIWTKKESLLKAKGLGFQTDLMKINVFDEAETQYHFHSIPIPDYTCHICSTFPLQEVELSYFSTEHELLYETV</sequence>
<evidence type="ECO:0000259" key="3">
    <source>
        <dbReference type="Pfam" id="PF01648"/>
    </source>
</evidence>
<keyword evidence="5" id="KW-1185">Reference proteome</keyword>
<evidence type="ECO:0000313" key="4">
    <source>
        <dbReference type="EMBL" id="GCC52700.1"/>
    </source>
</evidence>
<dbReference type="Proteomes" id="UP000288227">
    <property type="component" value="Unassembled WGS sequence"/>
</dbReference>
<dbReference type="RefSeq" id="WP_127123352.1">
    <property type="nucleotide sequence ID" value="NZ_BHXQ01000005.1"/>
</dbReference>
<dbReference type="PANTHER" id="PTHR12215">
    <property type="entry name" value="PHOSPHOPANTETHEINE TRANSFERASE"/>
    <property type="match status" value="1"/>
</dbReference>
<name>A0A401UCU9_9BACT</name>
<dbReference type="OrthoDB" id="9808281at2"/>
<dbReference type="InterPro" id="IPR037143">
    <property type="entry name" value="4-PPantetheinyl_Trfase_dom_sf"/>
</dbReference>
<dbReference type="AlphaFoldDB" id="A0A401UCU9"/>
<reference evidence="4 5" key="1">
    <citation type="submission" date="2018-11" db="EMBL/GenBank/DDBJ databases">
        <title>Chryseotalea sanarue gen. nov., sp., nov., a member of the family Cytophagaceae, isolated from a brackish lake in Hamamatsu Japan.</title>
        <authorList>
            <person name="Maejima Y."/>
            <person name="Iino T."/>
            <person name="Muraguchi Y."/>
            <person name="Fukuda K."/>
            <person name="Ohkuma M."/>
            <person name="Moriuchi R."/>
            <person name="Dohra H."/>
            <person name="Kimbara K."/>
            <person name="Shintani M."/>
        </authorList>
    </citation>
    <scope>NUCLEOTIDE SEQUENCE [LARGE SCALE GENOMIC DNA]</scope>
    <source>
        <strain evidence="4 5">Ys</strain>
    </source>
</reference>
<proteinExistence type="inferred from homology"/>
<evidence type="ECO:0000256" key="1">
    <source>
        <dbReference type="ARBA" id="ARBA00010990"/>
    </source>
</evidence>
<feature type="domain" description="4'-phosphopantetheinyl transferase" evidence="3">
    <location>
        <begin position="103"/>
        <end position="177"/>
    </location>
</feature>
<keyword evidence="2" id="KW-0808">Transferase</keyword>
<dbReference type="Gene3D" id="3.90.470.20">
    <property type="entry name" value="4'-phosphopantetheinyl transferase domain"/>
    <property type="match status" value="2"/>
</dbReference>
<organism evidence="4 5">
    <name type="scientific">Chryseotalea sanaruensis</name>
    <dbReference type="NCBI Taxonomy" id="2482724"/>
    <lineage>
        <taxon>Bacteria</taxon>
        <taxon>Pseudomonadati</taxon>
        <taxon>Bacteroidota</taxon>
        <taxon>Cytophagia</taxon>
        <taxon>Cytophagales</taxon>
        <taxon>Chryseotaleaceae</taxon>
        <taxon>Chryseotalea</taxon>
    </lineage>
</organism>
<dbReference type="GO" id="GO:0019878">
    <property type="term" value="P:lysine biosynthetic process via aminoadipic acid"/>
    <property type="evidence" value="ECO:0007669"/>
    <property type="project" value="TreeGrafter"/>
</dbReference>
<dbReference type="Pfam" id="PF01648">
    <property type="entry name" value="ACPS"/>
    <property type="match status" value="1"/>
</dbReference>
<gene>
    <name evidence="4" type="ORF">SanaruYs_29380</name>
</gene>
<comment type="similarity">
    <text evidence="1">Belongs to the P-Pant transferase superfamily. Gsp/Sfp/HetI/AcpT family.</text>
</comment>
<evidence type="ECO:0000313" key="5">
    <source>
        <dbReference type="Proteomes" id="UP000288227"/>
    </source>
</evidence>
<dbReference type="GO" id="GO:0008897">
    <property type="term" value="F:holo-[acyl-carrier-protein] synthase activity"/>
    <property type="evidence" value="ECO:0007669"/>
    <property type="project" value="InterPro"/>
</dbReference>